<gene>
    <name evidence="2" type="ORF">PGTG_04228</name>
</gene>
<dbReference type="OMA" id="KETIGEC"/>
<proteinExistence type="predicted"/>
<reference key="1">
    <citation type="submission" date="2007-01" db="EMBL/GenBank/DDBJ databases">
        <title>The Genome Sequence of Puccinia graminis f. sp. tritici Strain CRL 75-36-700-3.</title>
        <authorList>
            <consortium name="The Broad Institute Genome Sequencing Platform"/>
            <person name="Birren B."/>
            <person name="Lander E."/>
            <person name="Galagan J."/>
            <person name="Nusbaum C."/>
            <person name="Devon K."/>
            <person name="Cuomo C."/>
            <person name="Jaffe D."/>
            <person name="Butler J."/>
            <person name="Alvarez P."/>
            <person name="Gnerre S."/>
            <person name="Grabherr M."/>
            <person name="Mauceli E."/>
            <person name="Brockman W."/>
            <person name="Young S."/>
            <person name="LaButti K."/>
            <person name="Sykes S."/>
            <person name="DeCaprio D."/>
            <person name="Crawford M."/>
            <person name="Koehrsen M."/>
            <person name="Engels R."/>
            <person name="Montgomery P."/>
            <person name="Pearson M."/>
            <person name="Howarth C."/>
            <person name="Larson L."/>
            <person name="White J."/>
            <person name="Zeng Q."/>
            <person name="Kodira C."/>
            <person name="Yandava C."/>
            <person name="Alvarado L."/>
            <person name="O'Leary S."/>
            <person name="Szabo L."/>
            <person name="Dean R."/>
            <person name="Schein J."/>
        </authorList>
    </citation>
    <scope>NUCLEOTIDE SEQUENCE</scope>
    <source>
        <strain>CRL 75-36-700-3</strain>
    </source>
</reference>
<evidence type="ECO:0000313" key="3">
    <source>
        <dbReference type="Proteomes" id="UP000008783"/>
    </source>
</evidence>
<dbReference type="InParanoid" id="E3K1U7"/>
<dbReference type="RefSeq" id="XP_003322691.1">
    <property type="nucleotide sequence ID" value="XM_003322643.1"/>
</dbReference>
<dbReference type="Proteomes" id="UP000008783">
    <property type="component" value="Unassembled WGS sequence"/>
</dbReference>
<dbReference type="AlphaFoldDB" id="E3K1U7"/>
<dbReference type="SUPFAM" id="SSF48371">
    <property type="entry name" value="ARM repeat"/>
    <property type="match status" value="1"/>
</dbReference>
<organism evidence="2 3">
    <name type="scientific">Puccinia graminis f. sp. tritici (strain CRL 75-36-700-3 / race SCCL)</name>
    <name type="common">Black stem rust fungus</name>
    <dbReference type="NCBI Taxonomy" id="418459"/>
    <lineage>
        <taxon>Eukaryota</taxon>
        <taxon>Fungi</taxon>
        <taxon>Dikarya</taxon>
        <taxon>Basidiomycota</taxon>
        <taxon>Pucciniomycotina</taxon>
        <taxon>Pucciniomycetes</taxon>
        <taxon>Pucciniales</taxon>
        <taxon>Pucciniaceae</taxon>
        <taxon>Puccinia</taxon>
    </lineage>
</organism>
<dbReference type="VEuPathDB" id="FungiDB:PGTG_04228"/>
<evidence type="ECO:0000313" key="2">
    <source>
        <dbReference type="EMBL" id="EFP78272.1"/>
    </source>
</evidence>
<keyword evidence="3" id="KW-1185">Reference proteome</keyword>
<feature type="compositionally biased region" description="Basic residues" evidence="1">
    <location>
        <begin position="218"/>
        <end position="233"/>
    </location>
</feature>
<dbReference type="HOGENOM" id="CLU_1054254_0_0_1"/>
<evidence type="ECO:0000256" key="1">
    <source>
        <dbReference type="SAM" id="MobiDB-lite"/>
    </source>
</evidence>
<dbReference type="KEGG" id="pgr:PGTG_04228"/>
<dbReference type="InterPro" id="IPR016024">
    <property type="entry name" value="ARM-type_fold"/>
</dbReference>
<dbReference type="EMBL" id="DS178269">
    <property type="protein sequence ID" value="EFP78272.1"/>
    <property type="molecule type" value="Genomic_DNA"/>
</dbReference>
<dbReference type="GeneID" id="10542064"/>
<reference evidence="3" key="2">
    <citation type="journal article" date="2011" name="Proc. Natl. Acad. Sci. U.S.A.">
        <title>Obligate biotrophy features unraveled by the genomic analysis of rust fungi.</title>
        <authorList>
            <person name="Duplessis S."/>
            <person name="Cuomo C.A."/>
            <person name="Lin Y.-C."/>
            <person name="Aerts A."/>
            <person name="Tisserant E."/>
            <person name="Veneault-Fourrey C."/>
            <person name="Joly D.L."/>
            <person name="Hacquard S."/>
            <person name="Amselem J."/>
            <person name="Cantarel B.L."/>
            <person name="Chiu R."/>
            <person name="Coutinho P.M."/>
            <person name="Feau N."/>
            <person name="Field M."/>
            <person name="Frey P."/>
            <person name="Gelhaye E."/>
            <person name="Goldberg J."/>
            <person name="Grabherr M.G."/>
            <person name="Kodira C.D."/>
            <person name="Kohler A."/>
            <person name="Kuees U."/>
            <person name="Lindquist E.A."/>
            <person name="Lucas S.M."/>
            <person name="Mago R."/>
            <person name="Mauceli E."/>
            <person name="Morin E."/>
            <person name="Murat C."/>
            <person name="Pangilinan J.L."/>
            <person name="Park R."/>
            <person name="Pearson M."/>
            <person name="Quesneville H."/>
            <person name="Rouhier N."/>
            <person name="Sakthikumar S."/>
            <person name="Salamov A.A."/>
            <person name="Schmutz J."/>
            <person name="Selles B."/>
            <person name="Shapiro H."/>
            <person name="Tanguay P."/>
            <person name="Tuskan G.A."/>
            <person name="Henrissat B."/>
            <person name="Van de Peer Y."/>
            <person name="Rouze P."/>
            <person name="Ellis J.G."/>
            <person name="Dodds P.N."/>
            <person name="Schein J.E."/>
            <person name="Zhong S."/>
            <person name="Hamelin R.C."/>
            <person name="Grigoriev I.V."/>
            <person name="Szabo L.J."/>
            <person name="Martin F."/>
        </authorList>
    </citation>
    <scope>NUCLEOTIDE SEQUENCE [LARGE SCALE GENOMIC DNA]</scope>
    <source>
        <strain evidence="3">CRL 75-36-700-3 / race SCCL</strain>
    </source>
</reference>
<sequence>MTCIGHCPCETSQKKATAQATIRGMRFFIISKHSHHWPVLGVLCTRLDALDISRICPKISAECRKPLPTEDRCAMGSHVVVDMTSRESACTTICLANPPRPEEVELLLRHRRRYVSQSAAQQFLAGCIARALQDMVVVVVVVVAADVVKERLETVAGMADVARSRGEDQDDDGEEEEEEEEEEECEEDEDDQDDQEEEYEDDEEEEYEEDEEEEGTRIKKRKEPGSRRRIRRGRIQDQEEEYEEEKECQKVKKKKRERTEFKGK</sequence>
<name>E3K1U7_PUCGT</name>
<feature type="compositionally biased region" description="Acidic residues" evidence="1">
    <location>
        <begin position="168"/>
        <end position="214"/>
    </location>
</feature>
<protein>
    <submittedName>
        <fullName evidence="2">Uncharacterized protein</fullName>
    </submittedName>
</protein>
<accession>E3K1U7</accession>
<feature type="region of interest" description="Disordered" evidence="1">
    <location>
        <begin position="160"/>
        <end position="264"/>
    </location>
</feature>